<protein>
    <submittedName>
        <fullName evidence="4">Sensory transduction protein LytR</fullName>
    </submittedName>
</protein>
<dbReference type="GO" id="GO:0000156">
    <property type="term" value="F:phosphorelay response regulator activity"/>
    <property type="evidence" value="ECO:0007669"/>
    <property type="project" value="InterPro"/>
</dbReference>
<dbReference type="PROSITE" id="PS50930">
    <property type="entry name" value="HTH_LYTTR"/>
    <property type="match status" value="1"/>
</dbReference>
<dbReference type="PANTHER" id="PTHR37299:SF1">
    <property type="entry name" value="STAGE 0 SPORULATION PROTEIN A HOMOLOG"/>
    <property type="match status" value="1"/>
</dbReference>
<dbReference type="GO" id="GO:0003677">
    <property type="term" value="F:DNA binding"/>
    <property type="evidence" value="ECO:0007669"/>
    <property type="project" value="InterPro"/>
</dbReference>
<dbReference type="Gene3D" id="3.40.50.2300">
    <property type="match status" value="1"/>
</dbReference>
<dbReference type="Proteomes" id="UP000464657">
    <property type="component" value="Chromosome"/>
</dbReference>
<evidence type="ECO:0000313" key="5">
    <source>
        <dbReference type="Proteomes" id="UP000464657"/>
    </source>
</evidence>
<evidence type="ECO:0000256" key="1">
    <source>
        <dbReference type="PROSITE-ProRule" id="PRU00169"/>
    </source>
</evidence>
<dbReference type="InterPro" id="IPR001789">
    <property type="entry name" value="Sig_transdc_resp-reg_receiver"/>
</dbReference>
<dbReference type="SMART" id="SM00448">
    <property type="entry name" value="REC"/>
    <property type="match status" value="1"/>
</dbReference>
<dbReference type="SUPFAM" id="SSF52172">
    <property type="entry name" value="CheY-like"/>
    <property type="match status" value="1"/>
</dbReference>
<dbReference type="InterPro" id="IPR046947">
    <property type="entry name" value="LytR-like"/>
</dbReference>
<evidence type="ECO:0000259" key="3">
    <source>
        <dbReference type="PROSITE" id="PS50930"/>
    </source>
</evidence>
<sequence length="247" mass="28838">MKALIIEDEIPSSRRLARKLADAEVEVVAELSSVRQSIAWLKNNEHPEVFFVDIQLGDGLVFEIFKEVSITSYIIFTTAYDMYALQAFDYKSIAYLLKPITNEKLAEGIAKVKNFQAIPNRMEEIQQLVQYSKETVTKDSFAVKIGRKIKIIKLAEIVCLYSEYNTTFIHTKNDQSFPIDYSLSHLETVLPRQIFNRANRKFILHKTFIKDIISYTNSRLQIKLNNFKEQEIIVSRERVKDFKNWLN</sequence>
<feature type="domain" description="HTH LytTR-type" evidence="3">
    <location>
        <begin position="141"/>
        <end position="247"/>
    </location>
</feature>
<dbReference type="PROSITE" id="PS50110">
    <property type="entry name" value="RESPONSE_REGULATORY"/>
    <property type="match status" value="1"/>
</dbReference>
<dbReference type="Pfam" id="PF04397">
    <property type="entry name" value="LytTR"/>
    <property type="match status" value="1"/>
</dbReference>
<accession>A0A7L4ZR21</accession>
<feature type="modified residue" description="4-aspartylphosphate" evidence="1">
    <location>
        <position position="53"/>
    </location>
</feature>
<dbReference type="Gene3D" id="2.40.50.1020">
    <property type="entry name" value="LytTr DNA-binding domain"/>
    <property type="match status" value="1"/>
</dbReference>
<dbReference type="OrthoDB" id="1490554at2"/>
<organism evidence="4 5">
    <name type="scientific">Kordia antarctica</name>
    <dbReference type="NCBI Taxonomy" id="1218801"/>
    <lineage>
        <taxon>Bacteria</taxon>
        <taxon>Pseudomonadati</taxon>
        <taxon>Bacteroidota</taxon>
        <taxon>Flavobacteriia</taxon>
        <taxon>Flavobacteriales</taxon>
        <taxon>Flavobacteriaceae</taxon>
        <taxon>Kordia</taxon>
    </lineage>
</organism>
<dbReference type="InterPro" id="IPR011006">
    <property type="entry name" value="CheY-like_superfamily"/>
</dbReference>
<dbReference type="InterPro" id="IPR007492">
    <property type="entry name" value="LytTR_DNA-bd_dom"/>
</dbReference>
<proteinExistence type="predicted"/>
<name>A0A7L4ZR21_9FLAO</name>
<dbReference type="EMBL" id="CP019288">
    <property type="protein sequence ID" value="QHI39138.1"/>
    <property type="molecule type" value="Genomic_DNA"/>
</dbReference>
<evidence type="ECO:0000313" key="4">
    <source>
        <dbReference type="EMBL" id="QHI39138.1"/>
    </source>
</evidence>
<dbReference type="SMART" id="SM00850">
    <property type="entry name" value="LytTR"/>
    <property type="match status" value="1"/>
</dbReference>
<keyword evidence="5" id="KW-1185">Reference proteome</keyword>
<keyword evidence="1" id="KW-0597">Phosphoprotein</keyword>
<gene>
    <name evidence="4" type="primary">lytR_6</name>
    <name evidence="4" type="ORF">IMCC3317_45390</name>
</gene>
<dbReference type="AlphaFoldDB" id="A0A7L4ZR21"/>
<dbReference type="Pfam" id="PF00072">
    <property type="entry name" value="Response_reg"/>
    <property type="match status" value="1"/>
</dbReference>
<reference evidence="4 5" key="1">
    <citation type="journal article" date="2013" name="Int. J. Syst. Evol. Microbiol.">
        <title>Kordia antarctica sp. nov., isolated from Antarctic seawater.</title>
        <authorList>
            <person name="Baek K."/>
            <person name="Choi A."/>
            <person name="Kang I."/>
            <person name="Lee K."/>
            <person name="Cho J.C."/>
        </authorList>
    </citation>
    <scope>NUCLEOTIDE SEQUENCE [LARGE SCALE GENOMIC DNA]</scope>
    <source>
        <strain evidence="4 5">IMCC3317</strain>
    </source>
</reference>
<dbReference type="KEGG" id="kan:IMCC3317_45390"/>
<dbReference type="RefSeq" id="WP_160131641.1">
    <property type="nucleotide sequence ID" value="NZ_CP019288.1"/>
</dbReference>
<dbReference type="PANTHER" id="PTHR37299">
    <property type="entry name" value="TRANSCRIPTIONAL REGULATOR-RELATED"/>
    <property type="match status" value="1"/>
</dbReference>
<feature type="domain" description="Response regulatory" evidence="2">
    <location>
        <begin position="2"/>
        <end position="113"/>
    </location>
</feature>
<evidence type="ECO:0000259" key="2">
    <source>
        <dbReference type="PROSITE" id="PS50110"/>
    </source>
</evidence>